<name>A0A345YAD9_9NEIS</name>
<evidence type="ECO:0000313" key="2">
    <source>
        <dbReference type="EMBL" id="AXK40891.1"/>
    </source>
</evidence>
<dbReference type="Proteomes" id="UP000254537">
    <property type="component" value="Chromosome"/>
</dbReference>
<feature type="domain" description="Alginate export" evidence="1">
    <location>
        <begin position="24"/>
        <end position="414"/>
    </location>
</feature>
<dbReference type="AlphaFoldDB" id="A0A345YAD9"/>
<dbReference type="Pfam" id="PF13372">
    <property type="entry name" value="Alginate_exp"/>
    <property type="match status" value="1"/>
</dbReference>
<evidence type="ECO:0000259" key="1">
    <source>
        <dbReference type="Pfam" id="PF13372"/>
    </source>
</evidence>
<dbReference type="InterPro" id="IPR053728">
    <property type="entry name" value="Alginate_Permeability_Chnl"/>
</dbReference>
<dbReference type="OrthoDB" id="7869509at2"/>
<dbReference type="Gene3D" id="2.40.160.100">
    <property type="match status" value="1"/>
</dbReference>
<dbReference type="KEGG" id="ccah:DWG20_12575"/>
<dbReference type="SUPFAM" id="SSF56935">
    <property type="entry name" value="Porins"/>
    <property type="match status" value="1"/>
</dbReference>
<dbReference type="InterPro" id="IPR025388">
    <property type="entry name" value="Alginate_export_dom"/>
</dbReference>
<proteinExistence type="predicted"/>
<organism evidence="2 3">
    <name type="scientific">Crenobacter cavernae</name>
    <dbReference type="NCBI Taxonomy" id="2290923"/>
    <lineage>
        <taxon>Bacteria</taxon>
        <taxon>Pseudomonadati</taxon>
        <taxon>Pseudomonadota</taxon>
        <taxon>Betaproteobacteria</taxon>
        <taxon>Neisseriales</taxon>
        <taxon>Neisseriaceae</taxon>
        <taxon>Crenobacter</taxon>
    </lineage>
</organism>
<sequence length="439" mass="49738">MAQFQLPQQAGPNGAPPTPATPFLKYQYAIGSESDVTYRRDADLDRRLRDNSLILAPQINGYVLYRPTDRLEMLLEMLVEREIAAKEEKIVTLPNGETQVAPRRYTSLPVDQAWVTFKQLGPLDLTVGRRNFEDDRHWLYDTSLDTGLVKLKQGAFQAEASVSRKDRLDLDLLAPVQKTRIDNYMLYLDYRGIEDIRLAGYSIYREDQTGKEGKPLNMGLRAYGMPSDQFNFWTELGLLRGKDEFKQNLKAHAIDVGGTYRFTGLPLYPSVTLGYAYGSGDGNPNDSKNHEFRQTGLQSNEGKFGGVTKFKYYGEVLDPELSNLEILTAGLGFRPTPNVFVDLVYHKYRLKKIADEIRNGALTAQMNQDDTQLSKDVGEAFDIVLGFRHLFGVKRLGLDLRAGWFFPGKAFRIENTIDPDNPTFRGANKGISVLAKFWY</sequence>
<evidence type="ECO:0000313" key="3">
    <source>
        <dbReference type="Proteomes" id="UP000254537"/>
    </source>
</evidence>
<accession>A0A345YAD9</accession>
<protein>
    <submittedName>
        <fullName evidence="2">Alginate export family protein</fullName>
    </submittedName>
</protein>
<dbReference type="EMBL" id="CP031337">
    <property type="protein sequence ID" value="AXK40891.1"/>
    <property type="molecule type" value="Genomic_DNA"/>
</dbReference>
<gene>
    <name evidence="2" type="ORF">DWG20_12575</name>
</gene>
<reference evidence="2 3" key="1">
    <citation type="submission" date="2018-07" db="EMBL/GenBank/DDBJ databases">
        <title>Crenobacter cavernae sp. nov., isolated from a karst cave.</title>
        <authorList>
            <person name="Zhu H."/>
        </authorList>
    </citation>
    <scope>NUCLEOTIDE SEQUENCE [LARGE SCALE GENOMIC DNA]</scope>
    <source>
        <strain evidence="2 3">K1W11S-77</strain>
    </source>
</reference>